<evidence type="ECO:0000313" key="4">
    <source>
        <dbReference type="EMBL" id="GGW26072.1"/>
    </source>
</evidence>
<dbReference type="Gene3D" id="3.40.30.10">
    <property type="entry name" value="Glutaredoxin"/>
    <property type="match status" value="1"/>
</dbReference>
<dbReference type="InterPro" id="IPR036249">
    <property type="entry name" value="Thioredoxin-like_sf"/>
</dbReference>
<dbReference type="InterPro" id="IPR013766">
    <property type="entry name" value="Thioredoxin_domain"/>
</dbReference>
<protein>
    <recommendedName>
        <fullName evidence="3">Thioredoxin domain-containing protein</fullName>
    </recommendedName>
</protein>
<keyword evidence="1 2" id="KW-0732">Signal</keyword>
<proteinExistence type="predicted"/>
<reference evidence="4" key="1">
    <citation type="journal article" date="2014" name="Int. J. Syst. Evol. Microbiol.">
        <title>Complete genome sequence of Corynebacterium casei LMG S-19264T (=DSM 44701T), isolated from a smear-ripened cheese.</title>
        <authorList>
            <consortium name="US DOE Joint Genome Institute (JGI-PGF)"/>
            <person name="Walter F."/>
            <person name="Albersmeier A."/>
            <person name="Kalinowski J."/>
            <person name="Ruckert C."/>
        </authorList>
    </citation>
    <scope>NUCLEOTIDE SEQUENCE</scope>
    <source>
        <strain evidence="4">KCTC 12113</strain>
    </source>
</reference>
<dbReference type="SUPFAM" id="SSF52833">
    <property type="entry name" value="Thioredoxin-like"/>
    <property type="match status" value="1"/>
</dbReference>
<dbReference type="AlphaFoldDB" id="A0A918IQ03"/>
<reference evidence="4" key="2">
    <citation type="submission" date="2020-09" db="EMBL/GenBank/DDBJ databases">
        <authorList>
            <person name="Sun Q."/>
            <person name="Kim S."/>
        </authorList>
    </citation>
    <scope>NUCLEOTIDE SEQUENCE</scope>
    <source>
        <strain evidence="4">KCTC 12113</strain>
    </source>
</reference>
<organism evidence="4 5">
    <name type="scientific">Arenibacter certesii</name>
    <dbReference type="NCBI Taxonomy" id="228955"/>
    <lineage>
        <taxon>Bacteria</taxon>
        <taxon>Pseudomonadati</taxon>
        <taxon>Bacteroidota</taxon>
        <taxon>Flavobacteriia</taxon>
        <taxon>Flavobacteriales</taxon>
        <taxon>Flavobacteriaceae</taxon>
        <taxon>Arenibacter</taxon>
    </lineage>
</organism>
<feature type="chain" id="PRO_5037978624" description="Thioredoxin domain-containing protein" evidence="2">
    <location>
        <begin position="19"/>
        <end position="149"/>
    </location>
</feature>
<evidence type="ECO:0000256" key="1">
    <source>
        <dbReference type="ARBA" id="ARBA00022729"/>
    </source>
</evidence>
<dbReference type="PROSITE" id="PS51352">
    <property type="entry name" value="THIOREDOXIN_2"/>
    <property type="match status" value="1"/>
</dbReference>
<evidence type="ECO:0000256" key="2">
    <source>
        <dbReference type="SAM" id="SignalP"/>
    </source>
</evidence>
<dbReference type="PANTHER" id="PTHR15337:SF11">
    <property type="entry name" value="THIOREDOXIN DOMAIN-CONTAINING PROTEIN"/>
    <property type="match status" value="1"/>
</dbReference>
<gene>
    <name evidence="4" type="ORF">GCM10007383_08820</name>
</gene>
<accession>A0A918IQ03</accession>
<feature type="domain" description="Thioredoxin" evidence="3">
    <location>
        <begin position="8"/>
        <end position="147"/>
    </location>
</feature>
<dbReference type="InterPro" id="IPR051099">
    <property type="entry name" value="AGR/TXD"/>
</dbReference>
<evidence type="ECO:0000313" key="5">
    <source>
        <dbReference type="Proteomes" id="UP000634668"/>
    </source>
</evidence>
<comment type="caution">
    <text evidence="4">The sequence shown here is derived from an EMBL/GenBank/DDBJ whole genome shotgun (WGS) entry which is preliminary data.</text>
</comment>
<name>A0A918IQ03_9FLAO</name>
<dbReference type="Pfam" id="PF13899">
    <property type="entry name" value="Thioredoxin_7"/>
    <property type="match status" value="1"/>
</dbReference>
<dbReference type="EMBL" id="BMWP01000004">
    <property type="protein sequence ID" value="GGW26072.1"/>
    <property type="molecule type" value="Genomic_DNA"/>
</dbReference>
<keyword evidence="5" id="KW-1185">Reference proteome</keyword>
<dbReference type="Proteomes" id="UP000634668">
    <property type="component" value="Unassembled WGS sequence"/>
</dbReference>
<dbReference type="PANTHER" id="PTHR15337">
    <property type="entry name" value="ANTERIOR GRADIENT PROTEIN-RELATED"/>
    <property type="match status" value="1"/>
</dbReference>
<feature type="signal peptide" evidence="2">
    <location>
        <begin position="1"/>
        <end position="18"/>
    </location>
</feature>
<sequence length="149" mass="17255">MKPYFFFIFLPLFLSAQSNNTTLGQNWHTNFEDAIGKAKKSNKDILMYFTGSDWCAPCSVLKKNVLDTDDFADIASDYVLLYIDIPRKKDRLSPEEMEQNMDLLSRYNKKGIFPFISLVSAAKQERASISGYGSKSDIDRYLQFLRKHR</sequence>
<dbReference type="RefSeq" id="WP_026813052.1">
    <property type="nucleotide sequence ID" value="NZ_BMWP01000004.1"/>
</dbReference>
<evidence type="ECO:0000259" key="3">
    <source>
        <dbReference type="PROSITE" id="PS51352"/>
    </source>
</evidence>
<dbReference type="CDD" id="cd02947">
    <property type="entry name" value="TRX_family"/>
    <property type="match status" value="1"/>
</dbReference>